<dbReference type="Proteomes" id="UP000789405">
    <property type="component" value="Unassembled WGS sequence"/>
</dbReference>
<dbReference type="GO" id="GO:0019005">
    <property type="term" value="C:SCF ubiquitin ligase complex"/>
    <property type="evidence" value="ECO:0007669"/>
    <property type="project" value="TreeGrafter"/>
</dbReference>
<dbReference type="Gene3D" id="3.80.10.10">
    <property type="entry name" value="Ribonuclease Inhibitor"/>
    <property type="match status" value="2"/>
</dbReference>
<dbReference type="AlphaFoldDB" id="A0A9N9C414"/>
<dbReference type="OrthoDB" id="2304624at2759"/>
<proteinExistence type="predicted"/>
<dbReference type="InterPro" id="IPR032675">
    <property type="entry name" value="LRR_dom_sf"/>
</dbReference>
<name>A0A9N9C414_9GLOM</name>
<dbReference type="SMART" id="SM00367">
    <property type="entry name" value="LRR_CC"/>
    <property type="match status" value="3"/>
</dbReference>
<evidence type="ECO:0000313" key="2">
    <source>
        <dbReference type="Proteomes" id="UP000789405"/>
    </source>
</evidence>
<organism evidence="1 2">
    <name type="scientific">Dentiscutata erythropus</name>
    <dbReference type="NCBI Taxonomy" id="1348616"/>
    <lineage>
        <taxon>Eukaryota</taxon>
        <taxon>Fungi</taxon>
        <taxon>Fungi incertae sedis</taxon>
        <taxon>Mucoromycota</taxon>
        <taxon>Glomeromycotina</taxon>
        <taxon>Glomeromycetes</taxon>
        <taxon>Diversisporales</taxon>
        <taxon>Gigasporaceae</taxon>
        <taxon>Dentiscutata</taxon>
    </lineage>
</organism>
<dbReference type="SUPFAM" id="SSF52047">
    <property type="entry name" value="RNI-like"/>
    <property type="match status" value="1"/>
</dbReference>
<keyword evidence="2" id="KW-1185">Reference proteome</keyword>
<dbReference type="InterPro" id="IPR006553">
    <property type="entry name" value="Leu-rich_rpt_Cys-con_subtyp"/>
</dbReference>
<feature type="non-terminal residue" evidence="1">
    <location>
        <position position="1"/>
    </location>
</feature>
<dbReference type="PANTHER" id="PTHR13318:SF95">
    <property type="entry name" value="F-BOX PROTEIN YLR352W"/>
    <property type="match status" value="1"/>
</dbReference>
<accession>A0A9N9C414</accession>
<dbReference type="PANTHER" id="PTHR13318">
    <property type="entry name" value="PARTNER OF PAIRED, ISOFORM B-RELATED"/>
    <property type="match status" value="1"/>
</dbReference>
<protein>
    <submittedName>
        <fullName evidence="1">14300_t:CDS:1</fullName>
    </submittedName>
</protein>
<dbReference type="GO" id="GO:0031146">
    <property type="term" value="P:SCF-dependent proteasomal ubiquitin-dependent protein catabolic process"/>
    <property type="evidence" value="ECO:0007669"/>
    <property type="project" value="TreeGrafter"/>
</dbReference>
<sequence>ANTSKLISTYIRCLQINPKPDYLSDVLILKDGQNVLQKLLKNPSNLTFDYPYFLRELSCSKINELVMKWLCSVIYDSNWNKNDQKDFCAKWFSNNLIRLFMNKSPNVESLVIQSDDYHYNGDFSFDRCTDNGYAALRILHLDYCCDGHTLRSISSTCHSIEELWISLTEHSRETHSLNELIKSQKGIKDFRLRSVYYNEKVFVITPELLEALSAQKRTLHTVQFFCCKFHQCPTLKPLAECTKLERLGFFNCDGLTEEIIRPLANGSLRNLIVLAMAVYDGFTEKAIVEIIESAHQNLKRISLPMATKTNNIRNVFTSIRPFVKNLTGITVCFSSGDNKSFESFLLLLDVCTNLESLCIEGGDTAGNPLDFDDKEMSTYFEQLAIKMPLSINRLVLYNVSVSPQLLQTFLEKMSSPIRFLGLYGCFMISDAHINEIVKYVERTGYLKNLTVNWCFLVTDKAVEEALRVIGEVHFSDVEPYDMEFTAWLA</sequence>
<gene>
    <name evidence="1" type="ORF">DERYTH_LOCUS6917</name>
</gene>
<comment type="caution">
    <text evidence="1">The sequence shown here is derived from an EMBL/GenBank/DDBJ whole genome shotgun (WGS) entry which is preliminary data.</text>
</comment>
<dbReference type="EMBL" id="CAJVPY010003240">
    <property type="protein sequence ID" value="CAG8585762.1"/>
    <property type="molecule type" value="Genomic_DNA"/>
</dbReference>
<evidence type="ECO:0000313" key="1">
    <source>
        <dbReference type="EMBL" id="CAG8585762.1"/>
    </source>
</evidence>
<reference evidence="1" key="1">
    <citation type="submission" date="2021-06" db="EMBL/GenBank/DDBJ databases">
        <authorList>
            <person name="Kallberg Y."/>
            <person name="Tangrot J."/>
            <person name="Rosling A."/>
        </authorList>
    </citation>
    <scope>NUCLEOTIDE SEQUENCE</scope>
    <source>
        <strain evidence="1">MA453B</strain>
    </source>
</reference>